<keyword evidence="4" id="KW-1185">Reference proteome</keyword>
<evidence type="ECO:0000259" key="2">
    <source>
        <dbReference type="Pfam" id="PF02589"/>
    </source>
</evidence>
<dbReference type="PANTHER" id="PTHR47153:SF2">
    <property type="entry name" value="LACTATE UTILIZATION PROTEIN B"/>
    <property type="match status" value="1"/>
</dbReference>
<sequence>MGVNLTIAETGGLVVGATDGNVDLGVSLPRVHVVCTGIEELLPRFEDLALFIRLLTPSATGKPIASYTSHFHGPRDEHGQLRIVLVDNGRSEIRASDAFHDSLNCIR</sequence>
<reference evidence="3 4" key="1">
    <citation type="submission" date="2017-05" db="EMBL/GenBank/DDBJ databases">
        <authorList>
            <person name="Varghese N."/>
            <person name="Submissions S."/>
        </authorList>
    </citation>
    <scope>NUCLEOTIDE SEQUENCE [LARGE SCALE GENOMIC DNA]</scope>
    <source>
        <strain evidence="3 4">DSM 25457</strain>
    </source>
</reference>
<name>A0ABY1PW41_9BACT</name>
<dbReference type="SUPFAM" id="SSF100950">
    <property type="entry name" value="NagB/RpiA/CoA transferase-like"/>
    <property type="match status" value="1"/>
</dbReference>
<comment type="caution">
    <text evidence="3">The sequence shown here is derived from an EMBL/GenBank/DDBJ whole genome shotgun (WGS) entry which is preliminary data.</text>
</comment>
<evidence type="ECO:0000256" key="1">
    <source>
        <dbReference type="ARBA" id="ARBA00022485"/>
    </source>
</evidence>
<dbReference type="InterPro" id="IPR037171">
    <property type="entry name" value="NagB/RpiA_transferase-like"/>
</dbReference>
<evidence type="ECO:0000313" key="3">
    <source>
        <dbReference type="EMBL" id="SMP50712.1"/>
    </source>
</evidence>
<accession>A0ABY1PW41</accession>
<dbReference type="Gene3D" id="3.40.50.10420">
    <property type="entry name" value="NagB/RpiA/CoA transferase-like"/>
    <property type="match status" value="1"/>
</dbReference>
<dbReference type="InterPro" id="IPR024185">
    <property type="entry name" value="FTHF_cligase-like_sf"/>
</dbReference>
<dbReference type="InterPro" id="IPR004452">
    <property type="entry name" value="LutB/LldF"/>
</dbReference>
<dbReference type="InterPro" id="IPR003741">
    <property type="entry name" value="LUD_dom"/>
</dbReference>
<evidence type="ECO:0000313" key="4">
    <source>
        <dbReference type="Proteomes" id="UP001158067"/>
    </source>
</evidence>
<dbReference type="Pfam" id="PF02589">
    <property type="entry name" value="LUD_dom"/>
    <property type="match status" value="1"/>
</dbReference>
<gene>
    <name evidence="3" type="ORF">SAMN06265222_103158</name>
</gene>
<organism evidence="3 4">
    <name type="scientific">Neorhodopirellula lusitana</name>
    <dbReference type="NCBI Taxonomy" id="445327"/>
    <lineage>
        <taxon>Bacteria</taxon>
        <taxon>Pseudomonadati</taxon>
        <taxon>Planctomycetota</taxon>
        <taxon>Planctomycetia</taxon>
        <taxon>Pirellulales</taxon>
        <taxon>Pirellulaceae</taxon>
        <taxon>Neorhodopirellula</taxon>
    </lineage>
</organism>
<dbReference type="EMBL" id="FXUG01000003">
    <property type="protein sequence ID" value="SMP50712.1"/>
    <property type="molecule type" value="Genomic_DNA"/>
</dbReference>
<keyword evidence="1" id="KW-0479">Metal-binding</keyword>
<feature type="domain" description="LUD" evidence="2">
    <location>
        <begin position="2"/>
        <end position="77"/>
    </location>
</feature>
<dbReference type="PANTHER" id="PTHR47153">
    <property type="entry name" value="LACTATE UTILIZATION PROTEIN B"/>
    <property type="match status" value="1"/>
</dbReference>
<proteinExistence type="predicted"/>
<keyword evidence="1" id="KW-0408">Iron</keyword>
<protein>
    <submittedName>
        <fullName evidence="3">Uncharacterized ACR, YkgG family COG1556</fullName>
    </submittedName>
</protein>
<keyword evidence="1" id="KW-0411">Iron-sulfur</keyword>
<dbReference type="Proteomes" id="UP001158067">
    <property type="component" value="Unassembled WGS sequence"/>
</dbReference>
<keyword evidence="1" id="KW-0004">4Fe-4S</keyword>